<dbReference type="Proteomes" id="UP001459277">
    <property type="component" value="Unassembled WGS sequence"/>
</dbReference>
<organism evidence="3 4">
    <name type="scientific">Lithocarpus litseifolius</name>
    <dbReference type="NCBI Taxonomy" id="425828"/>
    <lineage>
        <taxon>Eukaryota</taxon>
        <taxon>Viridiplantae</taxon>
        <taxon>Streptophyta</taxon>
        <taxon>Embryophyta</taxon>
        <taxon>Tracheophyta</taxon>
        <taxon>Spermatophyta</taxon>
        <taxon>Magnoliopsida</taxon>
        <taxon>eudicotyledons</taxon>
        <taxon>Gunneridae</taxon>
        <taxon>Pentapetalae</taxon>
        <taxon>rosids</taxon>
        <taxon>fabids</taxon>
        <taxon>Fagales</taxon>
        <taxon>Fagaceae</taxon>
        <taxon>Lithocarpus</taxon>
    </lineage>
</organism>
<gene>
    <name evidence="3" type="ORF">SO802_017868</name>
</gene>
<evidence type="ECO:0000256" key="1">
    <source>
        <dbReference type="SAM" id="Coils"/>
    </source>
</evidence>
<keyword evidence="1" id="KW-0175">Coiled coil</keyword>
<proteinExistence type="predicted"/>
<feature type="region of interest" description="Disordered" evidence="2">
    <location>
        <begin position="94"/>
        <end position="118"/>
    </location>
</feature>
<evidence type="ECO:0000256" key="2">
    <source>
        <dbReference type="SAM" id="MobiDB-lite"/>
    </source>
</evidence>
<accession>A0AAW2CP27</accession>
<keyword evidence="4" id="KW-1185">Reference proteome</keyword>
<sequence>MLEGRLKVAVEEADKEKGKLRETETKLAQAESIVLARDMEILDLIKTMKGCKQMFYNKGFTNAENSCGVVVFEAQRHGFFEGWMAAMNALNLPESSPFMDPTQIPLPNDPPVQAPTDE</sequence>
<reference evidence="3 4" key="1">
    <citation type="submission" date="2024-01" db="EMBL/GenBank/DDBJ databases">
        <title>A telomere-to-telomere, gap-free genome of sweet tea (Lithocarpus litseifolius).</title>
        <authorList>
            <person name="Zhou J."/>
        </authorList>
    </citation>
    <scope>NUCLEOTIDE SEQUENCE [LARGE SCALE GENOMIC DNA]</scope>
    <source>
        <strain evidence="3">Zhou-2022a</strain>
        <tissue evidence="3">Leaf</tissue>
    </source>
</reference>
<name>A0AAW2CP27_9ROSI</name>
<comment type="caution">
    <text evidence="3">The sequence shown here is derived from an EMBL/GenBank/DDBJ whole genome shotgun (WGS) entry which is preliminary data.</text>
</comment>
<dbReference type="AlphaFoldDB" id="A0AAW2CP27"/>
<evidence type="ECO:0000313" key="3">
    <source>
        <dbReference type="EMBL" id="KAK9998265.1"/>
    </source>
</evidence>
<feature type="coiled-coil region" evidence="1">
    <location>
        <begin position="6"/>
        <end position="33"/>
    </location>
</feature>
<dbReference type="EMBL" id="JAZDWU010000006">
    <property type="protein sequence ID" value="KAK9998265.1"/>
    <property type="molecule type" value="Genomic_DNA"/>
</dbReference>
<evidence type="ECO:0000313" key="4">
    <source>
        <dbReference type="Proteomes" id="UP001459277"/>
    </source>
</evidence>
<feature type="compositionally biased region" description="Pro residues" evidence="2">
    <location>
        <begin position="107"/>
        <end position="118"/>
    </location>
</feature>
<protein>
    <submittedName>
        <fullName evidence="3">Uncharacterized protein</fullName>
    </submittedName>
</protein>